<dbReference type="HOGENOM" id="CLU_855518_0_0_1"/>
<dbReference type="RefSeq" id="XP_014567541.1">
    <property type="nucleotide sequence ID" value="XM_014712055.1"/>
</dbReference>
<dbReference type="InterPro" id="IPR034164">
    <property type="entry name" value="Pepsin-like_dom"/>
</dbReference>
<comment type="similarity">
    <text evidence="1">Belongs to the peptidase A1 family.</text>
</comment>
<dbReference type="PANTHER" id="PTHR47965">
    <property type="entry name" value="ASPARTYL PROTEASE-RELATED"/>
    <property type="match status" value="1"/>
</dbReference>
<sequence>MEVKLSFRIEASMRSRYKLLASACIVYHVCVVLCLELSMTYHADHNGRKGRYTAPLMIGSSTYDLLIDTGSSFAVVGLVKAFPYIRSPTTRNSSTAVYIQYAIGPRVKGWLVKDRIHGAGIKKPFKSYIVAIDAPQSYFDLLLPATGVLGLENTPAVRAWIQEHSEQAPADVVCLAGDALDQGSVTAAFATIALESGQFIIGPPAYRLAQSFPTWQPSHNADDPGSWRAQLLLPELDMDLPGLVDTGAYFTFLPDPAIDLYISRNPGVIDSPTGRAIIFPRGTKPKPLSIYIDLVPCKLSVEFIRARTRWTHVIFGSSLLRKFVVFFDYTNDKIGFAAPRLSSSY</sequence>
<evidence type="ECO:0000256" key="6">
    <source>
        <dbReference type="ARBA" id="ARBA00023145"/>
    </source>
</evidence>
<keyword evidence="3" id="KW-0732">Signal</keyword>
<keyword evidence="9" id="KW-1185">Reference proteome</keyword>
<proteinExistence type="inferred from homology"/>
<dbReference type="CDD" id="cd05471">
    <property type="entry name" value="pepsin_like"/>
    <property type="match status" value="1"/>
</dbReference>
<dbReference type="Pfam" id="PF00026">
    <property type="entry name" value="Asp"/>
    <property type="match status" value="1"/>
</dbReference>
<organism evidence="8 9">
    <name type="scientific">Mixia osmundae (strain CBS 9802 / IAM 14324 / JCM 22182 / KY 12970)</name>
    <dbReference type="NCBI Taxonomy" id="764103"/>
    <lineage>
        <taxon>Eukaryota</taxon>
        <taxon>Fungi</taxon>
        <taxon>Dikarya</taxon>
        <taxon>Basidiomycota</taxon>
        <taxon>Pucciniomycotina</taxon>
        <taxon>Mixiomycetes</taxon>
        <taxon>Mixiales</taxon>
        <taxon>Mixiaceae</taxon>
        <taxon>Mixia</taxon>
    </lineage>
</organism>
<evidence type="ECO:0000256" key="3">
    <source>
        <dbReference type="ARBA" id="ARBA00022729"/>
    </source>
</evidence>
<evidence type="ECO:0000259" key="7">
    <source>
        <dbReference type="PROSITE" id="PS51767"/>
    </source>
</evidence>
<keyword evidence="4" id="KW-0064">Aspartyl protease</keyword>
<evidence type="ECO:0000256" key="4">
    <source>
        <dbReference type="ARBA" id="ARBA00022750"/>
    </source>
</evidence>
<accession>G7E739</accession>
<evidence type="ECO:0000256" key="1">
    <source>
        <dbReference type="ARBA" id="ARBA00007447"/>
    </source>
</evidence>
<gene>
    <name evidence="8" type="primary">Mo05337</name>
    <name evidence="8" type="ORF">E5Q_05337</name>
</gene>
<keyword evidence="2" id="KW-0645">Protease</keyword>
<dbReference type="InParanoid" id="G7E739"/>
<protein>
    <recommendedName>
        <fullName evidence="7">Peptidase A1 domain-containing protein</fullName>
    </recommendedName>
</protein>
<keyword evidence="6" id="KW-0865">Zymogen</keyword>
<dbReference type="AlphaFoldDB" id="G7E739"/>
<reference evidence="8 9" key="2">
    <citation type="journal article" date="2012" name="Open Biol.">
        <title>Characteristics of nucleosomes and linker DNA regions on the genome of the basidiomycete Mixia osmundae revealed by mono- and dinucleosome mapping.</title>
        <authorList>
            <person name="Nishida H."/>
            <person name="Kondo S."/>
            <person name="Matsumoto T."/>
            <person name="Suzuki Y."/>
            <person name="Yoshikawa H."/>
            <person name="Taylor T.D."/>
            <person name="Sugiyama J."/>
        </authorList>
    </citation>
    <scope>NUCLEOTIDE SEQUENCE [LARGE SCALE GENOMIC DNA]</scope>
    <source>
        <strain evidence="9">CBS 9802 / IAM 14324 / JCM 22182 / KY 12970</strain>
    </source>
</reference>
<evidence type="ECO:0000256" key="2">
    <source>
        <dbReference type="ARBA" id="ARBA00022670"/>
    </source>
</evidence>
<dbReference type="GO" id="GO:0004190">
    <property type="term" value="F:aspartic-type endopeptidase activity"/>
    <property type="evidence" value="ECO:0007669"/>
    <property type="project" value="UniProtKB-KW"/>
</dbReference>
<dbReference type="PROSITE" id="PS51767">
    <property type="entry name" value="PEPTIDASE_A1"/>
    <property type="match status" value="1"/>
</dbReference>
<dbReference type="GO" id="GO:0006508">
    <property type="term" value="P:proteolysis"/>
    <property type="evidence" value="ECO:0007669"/>
    <property type="project" value="UniProtKB-KW"/>
</dbReference>
<reference evidence="8 9" key="1">
    <citation type="journal article" date="2011" name="J. Gen. Appl. Microbiol.">
        <title>Draft genome sequencing of the enigmatic basidiomycete Mixia osmundae.</title>
        <authorList>
            <person name="Nishida H."/>
            <person name="Nagatsuka Y."/>
            <person name="Sugiyama J."/>
        </authorList>
    </citation>
    <scope>NUCLEOTIDE SEQUENCE [LARGE SCALE GENOMIC DNA]</scope>
    <source>
        <strain evidence="9">CBS 9802 / IAM 14324 / JCM 22182 / KY 12970</strain>
    </source>
</reference>
<evidence type="ECO:0000256" key="5">
    <source>
        <dbReference type="ARBA" id="ARBA00022801"/>
    </source>
</evidence>
<name>G7E739_MIXOS</name>
<dbReference type="InterPro" id="IPR001461">
    <property type="entry name" value="Aspartic_peptidase_A1"/>
</dbReference>
<dbReference type="EMBL" id="BABT02000153">
    <property type="protein sequence ID" value="GAA98649.1"/>
    <property type="molecule type" value="Genomic_DNA"/>
</dbReference>
<dbReference type="InterPro" id="IPR021109">
    <property type="entry name" value="Peptidase_aspartic_dom_sf"/>
</dbReference>
<dbReference type="SUPFAM" id="SSF50630">
    <property type="entry name" value="Acid proteases"/>
    <property type="match status" value="1"/>
</dbReference>
<evidence type="ECO:0000313" key="8">
    <source>
        <dbReference type="EMBL" id="GAA98649.1"/>
    </source>
</evidence>
<comment type="caution">
    <text evidence="8">The sequence shown here is derived from an EMBL/GenBank/DDBJ whole genome shotgun (WGS) entry which is preliminary data.</text>
</comment>
<keyword evidence="5" id="KW-0378">Hydrolase</keyword>
<dbReference type="PANTHER" id="PTHR47965:SF12">
    <property type="entry name" value="ASPARTIC PROTEINASE 3-RELATED"/>
    <property type="match status" value="1"/>
</dbReference>
<feature type="domain" description="Peptidase A1" evidence="7">
    <location>
        <begin position="52"/>
        <end position="337"/>
    </location>
</feature>
<dbReference type="InterPro" id="IPR033121">
    <property type="entry name" value="PEPTIDASE_A1"/>
</dbReference>
<evidence type="ECO:0000313" key="9">
    <source>
        <dbReference type="Proteomes" id="UP000009131"/>
    </source>
</evidence>
<dbReference type="Gene3D" id="2.40.70.10">
    <property type="entry name" value="Acid Proteases"/>
    <property type="match status" value="2"/>
</dbReference>
<dbReference type="Proteomes" id="UP000009131">
    <property type="component" value="Unassembled WGS sequence"/>
</dbReference>